<dbReference type="Proteomes" id="UP000076404">
    <property type="component" value="Chromosome"/>
</dbReference>
<feature type="compositionally biased region" description="Low complexity" evidence="1">
    <location>
        <begin position="16"/>
        <end position="32"/>
    </location>
</feature>
<dbReference type="SUPFAM" id="SSF56925">
    <property type="entry name" value="OMPA-like"/>
    <property type="match status" value="1"/>
</dbReference>
<feature type="region of interest" description="Disordered" evidence="1">
    <location>
        <begin position="1"/>
        <end position="37"/>
    </location>
</feature>
<dbReference type="eggNOG" id="ENOG50343E9">
    <property type="taxonomic scope" value="Bacteria"/>
</dbReference>
<reference evidence="2 3" key="1">
    <citation type="journal article" date="2014" name="Proc. Natl. Acad. Sci. U.S.A.">
        <title>Functional type 2 photosynthetic reaction centers found in the rare bacterial phylum Gemmatimonadetes.</title>
        <authorList>
            <person name="Zeng Y."/>
            <person name="Feng F."/>
            <person name="Medova H."/>
            <person name="Dean J."/>
            <person name="Koblizek M."/>
        </authorList>
    </citation>
    <scope>NUCLEOTIDE SEQUENCE [LARGE SCALE GENOMIC DNA]</scope>
    <source>
        <strain evidence="2 3">AP64</strain>
    </source>
</reference>
<dbReference type="AlphaFoldDB" id="A0A143BNR4"/>
<evidence type="ECO:0000256" key="1">
    <source>
        <dbReference type="SAM" id="MobiDB-lite"/>
    </source>
</evidence>
<protein>
    <recommendedName>
        <fullName evidence="4">Outer membrane protein beta-barrel domain-containing protein</fullName>
    </recommendedName>
</protein>
<reference evidence="2 3" key="2">
    <citation type="journal article" date="2016" name="Environ. Microbiol. Rep.">
        <title>Metagenomic evidence for the presence of phototrophic Gemmatimonadetes bacteria in diverse environments.</title>
        <authorList>
            <person name="Zeng Y."/>
            <person name="Baumbach J."/>
            <person name="Barbosa E.G."/>
            <person name="Azevedo V."/>
            <person name="Zhang C."/>
            <person name="Koblizek M."/>
        </authorList>
    </citation>
    <scope>NUCLEOTIDE SEQUENCE [LARGE SCALE GENOMIC DNA]</scope>
    <source>
        <strain evidence="2 3">AP64</strain>
    </source>
</reference>
<evidence type="ECO:0000313" key="2">
    <source>
        <dbReference type="EMBL" id="AMW06225.1"/>
    </source>
</evidence>
<dbReference type="Gene3D" id="2.40.160.20">
    <property type="match status" value="1"/>
</dbReference>
<proteinExistence type="predicted"/>
<name>A0A143BNR4_9BACT</name>
<feature type="compositionally biased region" description="Polar residues" evidence="1">
    <location>
        <begin position="1"/>
        <end position="15"/>
    </location>
</feature>
<keyword evidence="3" id="KW-1185">Reference proteome</keyword>
<accession>A0A143BNR4</accession>
<gene>
    <name evidence="2" type="ORF">GEMMAAP_18425</name>
</gene>
<dbReference type="EMBL" id="CP011454">
    <property type="protein sequence ID" value="AMW06225.1"/>
    <property type="molecule type" value="Genomic_DNA"/>
</dbReference>
<sequence length="329" mass="35756">MRMPMRSSTSAQDSTQRANAARQARATSQQRIRVQKGEAAGTLDLRADSLAAAERARADSVSRAQQYTRDSLITADRARMDSMAAVARLRADSVARAEAFRRDSVTRADSITAAAEAWRKEQERYRLGNNGWYVGIGGGLSVPTNDFKHLGYNSGLNVHVPIGWHRPNSALGLRMDLSYNRFSGRTFTNDAPVGSAVTLQNPNPQVLSATMNVTLATPLSLLRNVRLYGVAGAGLYHFRSFGGNSALGAFLGNDVLENNEASNKSTRNKLGAQGGAGLDWTVGTSSIYLESRVVNVFADRDDNVAFRDFFGDRSGSLRWVPIVLGVKIR</sequence>
<evidence type="ECO:0008006" key="4">
    <source>
        <dbReference type="Google" id="ProtNLM"/>
    </source>
</evidence>
<organism evidence="2 3">
    <name type="scientific">Gemmatimonas phototrophica</name>
    <dbReference type="NCBI Taxonomy" id="1379270"/>
    <lineage>
        <taxon>Bacteria</taxon>
        <taxon>Pseudomonadati</taxon>
        <taxon>Gemmatimonadota</taxon>
        <taxon>Gemmatimonadia</taxon>
        <taxon>Gemmatimonadales</taxon>
        <taxon>Gemmatimonadaceae</taxon>
        <taxon>Gemmatimonas</taxon>
    </lineage>
</organism>
<evidence type="ECO:0000313" key="3">
    <source>
        <dbReference type="Proteomes" id="UP000076404"/>
    </source>
</evidence>
<dbReference type="InterPro" id="IPR011250">
    <property type="entry name" value="OMP/PagP_B-barrel"/>
</dbReference>
<dbReference type="KEGG" id="gph:GEMMAAP_18425"/>